<accession>A0A437QLF1</accession>
<organism evidence="2 3">
    <name type="scientific">Rheinheimera riviphila</name>
    <dbReference type="NCBI Taxonomy" id="1834037"/>
    <lineage>
        <taxon>Bacteria</taxon>
        <taxon>Pseudomonadati</taxon>
        <taxon>Pseudomonadota</taxon>
        <taxon>Gammaproteobacteria</taxon>
        <taxon>Chromatiales</taxon>
        <taxon>Chromatiaceae</taxon>
        <taxon>Rheinheimera</taxon>
    </lineage>
</organism>
<keyword evidence="1" id="KW-0472">Membrane</keyword>
<keyword evidence="3" id="KW-1185">Reference proteome</keyword>
<evidence type="ECO:0000313" key="3">
    <source>
        <dbReference type="Proteomes" id="UP000283077"/>
    </source>
</evidence>
<protein>
    <submittedName>
        <fullName evidence="2">Uncharacterized protein</fullName>
    </submittedName>
</protein>
<evidence type="ECO:0000256" key="1">
    <source>
        <dbReference type="SAM" id="Phobius"/>
    </source>
</evidence>
<dbReference type="OrthoDB" id="5525900at2"/>
<dbReference type="AlphaFoldDB" id="A0A437QLF1"/>
<keyword evidence="1" id="KW-0812">Transmembrane</keyword>
<sequence length="135" mass="15070">MEMWKKIAIRVFSVIGIVMALFVLSIIYFLGGRCGSEPYKSVVSPNGKYKAVIYQFDCGATTGFSTQISILGANEDLEESGGNVFSSDGHPNDAAPEVRWVSDHQLNIHQRAGFRVYKQEVSSGWLWNKIDITYN</sequence>
<comment type="caution">
    <text evidence="2">The sequence shown here is derived from an EMBL/GenBank/DDBJ whole genome shotgun (WGS) entry which is preliminary data.</text>
</comment>
<evidence type="ECO:0000313" key="2">
    <source>
        <dbReference type="EMBL" id="RVU35341.1"/>
    </source>
</evidence>
<keyword evidence="1" id="KW-1133">Transmembrane helix</keyword>
<reference evidence="2 3" key="1">
    <citation type="submission" date="2019-01" db="EMBL/GenBank/DDBJ databases">
        <authorList>
            <person name="Chen W.-M."/>
        </authorList>
    </citation>
    <scope>NUCLEOTIDE SEQUENCE [LARGE SCALE GENOMIC DNA]</scope>
    <source>
        <strain evidence="2 3">KYPC3</strain>
    </source>
</reference>
<dbReference type="RefSeq" id="WP_127700015.1">
    <property type="nucleotide sequence ID" value="NZ_SACS01000016.1"/>
</dbReference>
<proteinExistence type="predicted"/>
<feature type="transmembrane region" description="Helical" evidence="1">
    <location>
        <begin position="7"/>
        <end position="31"/>
    </location>
</feature>
<name>A0A437QLF1_9GAMM</name>
<gene>
    <name evidence="2" type="ORF">EOE67_14280</name>
</gene>
<dbReference type="EMBL" id="SACS01000016">
    <property type="protein sequence ID" value="RVU35341.1"/>
    <property type="molecule type" value="Genomic_DNA"/>
</dbReference>
<dbReference type="Proteomes" id="UP000283077">
    <property type="component" value="Unassembled WGS sequence"/>
</dbReference>